<dbReference type="GO" id="GO:0003723">
    <property type="term" value="F:RNA binding"/>
    <property type="evidence" value="ECO:0007669"/>
    <property type="project" value="InterPro"/>
</dbReference>
<feature type="domain" description="THUMP" evidence="3">
    <location>
        <begin position="63"/>
        <end position="161"/>
    </location>
</feature>
<dbReference type="Proteomes" id="UP000199455">
    <property type="component" value="Unassembled WGS sequence"/>
</dbReference>
<dbReference type="Pfam" id="PF01170">
    <property type="entry name" value="UPF0020"/>
    <property type="match status" value="1"/>
</dbReference>
<dbReference type="Gene3D" id="3.40.50.150">
    <property type="entry name" value="Vaccinia Virus protein VP39"/>
    <property type="match status" value="1"/>
</dbReference>
<accession>A0A1G6QXP8</accession>
<dbReference type="InterPro" id="IPR029063">
    <property type="entry name" value="SAM-dependent_MTases_sf"/>
</dbReference>
<keyword evidence="5" id="KW-1185">Reference proteome</keyword>
<organism evidence="4 5">
    <name type="scientific">Pedobacter soli</name>
    <dbReference type="NCBI Taxonomy" id="390242"/>
    <lineage>
        <taxon>Bacteria</taxon>
        <taxon>Pseudomonadati</taxon>
        <taxon>Bacteroidota</taxon>
        <taxon>Sphingobacteriia</taxon>
        <taxon>Sphingobacteriales</taxon>
        <taxon>Sphingobacteriaceae</taxon>
        <taxon>Pedobacter</taxon>
    </lineage>
</organism>
<sequence length="393" mass="44167">MMQVFHNKSKVIITCNKRLSPYLQEEVKALGYTIERAFATGVELNITVTECIKLNLNLRCASQILYSIKNFKAVSPDDLYKEIKAIEWEELIDFSGYFSVTSNVDNPNITTPLFANLKVKDAIVDRLKEKKGIRPNSGSDVNKAVVHLYWKDAEANVFIDTSGETLAKHGYRKIPGKAPMLEALAAGVIYATNWDKKSPFINPMCGSGTLAIEAALIATNRAPGLYRMNYAFMHILGYNEEVFFAERRLLKEQVIKNIELKIVASDLSEDAVEVTRRNAKTAGVDGLIEFEVCDFELTPVPEDGKGAVVFNPEYGERLGVHSKLELTYKRMGDFMKTKCKGYSGYIFTGNPDLAKKIGLKAAKKIEFYNGKLDCRLLEYELYDGSRRIAKTED</sequence>
<dbReference type="InterPro" id="IPR054170">
    <property type="entry name" value="RlmL_1st"/>
</dbReference>
<keyword evidence="2" id="KW-0808">Transferase</keyword>
<dbReference type="SUPFAM" id="SSF53335">
    <property type="entry name" value="S-adenosyl-L-methionine-dependent methyltransferases"/>
    <property type="match status" value="1"/>
</dbReference>
<gene>
    <name evidence="4" type="ORF">SAMN04488024_103473</name>
</gene>
<dbReference type="PANTHER" id="PTHR47313:SF1">
    <property type="entry name" value="RIBOSOMAL RNA LARGE SUBUNIT METHYLTRANSFERASE K_L"/>
    <property type="match status" value="1"/>
</dbReference>
<dbReference type="CDD" id="cd11715">
    <property type="entry name" value="THUMP_AdoMetMT"/>
    <property type="match status" value="1"/>
</dbReference>
<dbReference type="Pfam" id="PF22020">
    <property type="entry name" value="RlmL_1st"/>
    <property type="match status" value="1"/>
</dbReference>
<dbReference type="InterPro" id="IPR004114">
    <property type="entry name" value="THUMP_dom"/>
</dbReference>
<dbReference type="Pfam" id="PF02926">
    <property type="entry name" value="THUMP"/>
    <property type="match status" value="1"/>
</dbReference>
<reference evidence="5" key="1">
    <citation type="submission" date="2016-10" db="EMBL/GenBank/DDBJ databases">
        <authorList>
            <person name="Varghese N."/>
            <person name="Submissions S."/>
        </authorList>
    </citation>
    <scope>NUCLEOTIDE SEQUENCE [LARGE SCALE GENOMIC DNA]</scope>
    <source>
        <strain evidence="5">DSM 18609</strain>
    </source>
</reference>
<dbReference type="GO" id="GO:0070043">
    <property type="term" value="F:rRNA (guanine-N7-)-methyltransferase activity"/>
    <property type="evidence" value="ECO:0007669"/>
    <property type="project" value="TreeGrafter"/>
</dbReference>
<evidence type="ECO:0000259" key="3">
    <source>
        <dbReference type="SMART" id="SM00981"/>
    </source>
</evidence>
<dbReference type="PANTHER" id="PTHR47313">
    <property type="entry name" value="RIBOSOMAL RNA LARGE SUBUNIT METHYLTRANSFERASE K/L"/>
    <property type="match status" value="1"/>
</dbReference>
<evidence type="ECO:0000313" key="4">
    <source>
        <dbReference type="EMBL" id="SDC96537.1"/>
    </source>
</evidence>
<name>A0A1G6QXP8_9SPHI</name>
<keyword evidence="1 4" id="KW-0489">Methyltransferase</keyword>
<protein>
    <submittedName>
        <fullName evidence="4">Putative N6-adenine-specific DNA methylase</fullName>
    </submittedName>
</protein>
<dbReference type="AlphaFoldDB" id="A0A1G6QXP8"/>
<evidence type="ECO:0000256" key="2">
    <source>
        <dbReference type="ARBA" id="ARBA00022679"/>
    </source>
</evidence>
<dbReference type="STRING" id="390242.SAMN04488024_103473"/>
<dbReference type="Gene3D" id="3.30.2130.30">
    <property type="match status" value="1"/>
</dbReference>
<dbReference type="EMBL" id="FMZH01000003">
    <property type="protein sequence ID" value="SDC96537.1"/>
    <property type="molecule type" value="Genomic_DNA"/>
</dbReference>
<evidence type="ECO:0000256" key="1">
    <source>
        <dbReference type="ARBA" id="ARBA00022603"/>
    </source>
</evidence>
<evidence type="ECO:0000313" key="5">
    <source>
        <dbReference type="Proteomes" id="UP000199455"/>
    </source>
</evidence>
<dbReference type="InterPro" id="IPR000241">
    <property type="entry name" value="RlmKL-like_Mtase"/>
</dbReference>
<dbReference type="GO" id="GO:0008990">
    <property type="term" value="F:rRNA (guanine-N2-)-methyltransferase activity"/>
    <property type="evidence" value="ECO:0007669"/>
    <property type="project" value="TreeGrafter"/>
</dbReference>
<dbReference type="SMART" id="SM00981">
    <property type="entry name" value="THUMP"/>
    <property type="match status" value="1"/>
</dbReference>
<proteinExistence type="predicted"/>